<dbReference type="AlphaFoldDB" id="A0A2T5TZ89"/>
<organism evidence="1 2">
    <name type="scientific">Sphingomonas faeni</name>
    <dbReference type="NCBI Taxonomy" id="185950"/>
    <lineage>
        <taxon>Bacteria</taxon>
        <taxon>Pseudomonadati</taxon>
        <taxon>Pseudomonadota</taxon>
        <taxon>Alphaproteobacteria</taxon>
        <taxon>Sphingomonadales</taxon>
        <taxon>Sphingomonadaceae</taxon>
        <taxon>Sphingomonas</taxon>
    </lineage>
</organism>
<reference evidence="1 2" key="1">
    <citation type="submission" date="2018-04" db="EMBL/GenBank/DDBJ databases">
        <title>Genomic Encyclopedia of Type Strains, Phase III (KMG-III): the genomes of soil and plant-associated and newly described type strains.</title>
        <authorList>
            <person name="Whitman W."/>
        </authorList>
    </citation>
    <scope>NUCLEOTIDE SEQUENCE [LARGE SCALE GENOMIC DNA]</scope>
    <source>
        <strain evidence="1 2">MA-olki</strain>
    </source>
</reference>
<gene>
    <name evidence="1" type="ORF">C8J25_1092</name>
</gene>
<evidence type="ECO:0000313" key="2">
    <source>
        <dbReference type="Proteomes" id="UP000244013"/>
    </source>
</evidence>
<proteinExistence type="predicted"/>
<dbReference type="OrthoDB" id="5941857at2"/>
<dbReference type="EMBL" id="QAYE01000009">
    <property type="protein sequence ID" value="PTW44575.1"/>
    <property type="molecule type" value="Genomic_DNA"/>
</dbReference>
<dbReference type="Proteomes" id="UP000244013">
    <property type="component" value="Unassembled WGS sequence"/>
</dbReference>
<sequence length="323" mass="35343">MPSLYDNAVASIRMGVEDYRQQDTQRDVSAVRNFYAGVLLLAKELLIRSAPKASPDLVIAAKIKLSLNASGDVIAVADGKNSIDYGAIHAPLKEFGLLIDRQALDGLQSIRNDLEHKASAHSPAVIRSAISSTFAVVTSLFRQLEEDPATALGEEWQVMLSEKTVYDGELKAARDTLSKVRWFSNSIEGSKFRCLECDSRLIAQMDADNDDQAAVAFKCRSCSAEPDGADLIEDAIEQMFGGDAYLRAKETGEEGPIYQCPACERQTLLETDEACANCNEPIDYESTCQLCGEHIPLSDYLDGIDGGLCSYHSWQADKAMHDD</sequence>
<dbReference type="GeneID" id="91007186"/>
<comment type="caution">
    <text evidence="1">The sequence shown here is derived from an EMBL/GenBank/DDBJ whole genome shotgun (WGS) entry which is preliminary data.</text>
</comment>
<evidence type="ECO:0000313" key="1">
    <source>
        <dbReference type="EMBL" id="PTW44575.1"/>
    </source>
</evidence>
<dbReference type="RefSeq" id="WP_107955382.1">
    <property type="nucleotide sequence ID" value="NZ_QAYE01000009.1"/>
</dbReference>
<name>A0A2T5TZ89_9SPHN</name>
<accession>A0A2T5TZ89</accession>
<protein>
    <submittedName>
        <fullName evidence="1">Uncharacterized protein</fullName>
    </submittedName>
</protein>